<comment type="caution">
    <text evidence="1">The sequence shown here is derived from an EMBL/GenBank/DDBJ whole genome shotgun (WGS) entry which is preliminary data.</text>
</comment>
<dbReference type="EMBL" id="WIVE01000067">
    <property type="protein sequence ID" value="MQX38033.1"/>
    <property type="molecule type" value="Genomic_DNA"/>
</dbReference>
<accession>A0A7X2D4K5</accession>
<dbReference type="Proteomes" id="UP000434582">
    <property type="component" value="Unassembled WGS sequence"/>
</dbReference>
<dbReference type="OrthoDB" id="195155at2"/>
<dbReference type="AlphaFoldDB" id="A0A7X2D4K5"/>
<evidence type="ECO:0000313" key="2">
    <source>
        <dbReference type="Proteomes" id="UP000434582"/>
    </source>
</evidence>
<sequence>MTGRLLVLQSHGPDAPAWMRRCVASVRDWAEGHGHVWRFEADGLFERLPPSLLAKTAGRGAVRADLARLLWIRDELATGQWDRVAWLDADVAVIAPDRLDLMAPGTHAFGREVWVAEDSGPARPPRVRRHVHNAVCVFGPGDPVLPFLIHVATGLLERATPDRYPPQFIGPKLLSHLHGVAAFPLIESIGMASPPVLRDLAAGGGPAWDALRDAHAEPLAALNLCASLVGRTTDGIPVTEDMVSVVLDRLLDQAQGSESR</sequence>
<name>A0A7X2D4K5_9PROT</name>
<reference evidence="1 2" key="1">
    <citation type="submission" date="2019-10" db="EMBL/GenBank/DDBJ databases">
        <title>Draft whole-genome sequence of the purple nonsulfur photosynthetic bacterium Roseospira navarrensis DSM 15114.</title>
        <authorList>
            <person name="Kyndt J.A."/>
            <person name="Meyer T.E."/>
        </authorList>
    </citation>
    <scope>NUCLEOTIDE SEQUENCE [LARGE SCALE GENOMIC DNA]</scope>
    <source>
        <strain evidence="1 2">DSM 15114</strain>
    </source>
</reference>
<keyword evidence="2" id="KW-1185">Reference proteome</keyword>
<gene>
    <name evidence="1" type="ORF">GHC57_16055</name>
</gene>
<organism evidence="1 2">
    <name type="scientific">Roseospira navarrensis</name>
    <dbReference type="NCBI Taxonomy" id="140058"/>
    <lineage>
        <taxon>Bacteria</taxon>
        <taxon>Pseudomonadati</taxon>
        <taxon>Pseudomonadota</taxon>
        <taxon>Alphaproteobacteria</taxon>
        <taxon>Rhodospirillales</taxon>
        <taxon>Rhodospirillaceae</taxon>
        <taxon>Roseospira</taxon>
    </lineage>
</organism>
<dbReference type="RefSeq" id="WP_153346086.1">
    <property type="nucleotide sequence ID" value="NZ_WIVE01000067.1"/>
</dbReference>
<proteinExistence type="predicted"/>
<evidence type="ECO:0000313" key="1">
    <source>
        <dbReference type="EMBL" id="MQX38033.1"/>
    </source>
</evidence>
<protein>
    <submittedName>
        <fullName evidence="1">Uncharacterized protein</fullName>
    </submittedName>
</protein>